<keyword evidence="2" id="KW-1185">Reference proteome</keyword>
<dbReference type="EMBL" id="JASCZI010122145">
    <property type="protein sequence ID" value="MED6163786.1"/>
    <property type="molecule type" value="Genomic_DNA"/>
</dbReference>
<reference evidence="1 2" key="1">
    <citation type="journal article" date="2023" name="Plants (Basel)">
        <title>Bridging the Gap: Combining Genomics and Transcriptomics Approaches to Understand Stylosanthes scabra, an Orphan Legume from the Brazilian Caatinga.</title>
        <authorList>
            <person name="Ferreira-Neto J.R.C."/>
            <person name="da Silva M.D."/>
            <person name="Binneck E."/>
            <person name="de Melo N.F."/>
            <person name="da Silva R.H."/>
            <person name="de Melo A.L.T.M."/>
            <person name="Pandolfi V."/>
            <person name="Bustamante F.O."/>
            <person name="Brasileiro-Vidal A.C."/>
            <person name="Benko-Iseppon A.M."/>
        </authorList>
    </citation>
    <scope>NUCLEOTIDE SEQUENCE [LARGE SCALE GENOMIC DNA]</scope>
    <source>
        <tissue evidence="1">Leaves</tissue>
    </source>
</reference>
<name>A0ABU6UR27_9FABA</name>
<proteinExistence type="predicted"/>
<comment type="caution">
    <text evidence="1">The sequence shown here is derived from an EMBL/GenBank/DDBJ whole genome shotgun (WGS) entry which is preliminary data.</text>
</comment>
<sequence length="257" mass="27159">MMIGTSMAPHNHSSMATHFASICNKPPIPFTQQSQENQTPTTTRGLSLWMGGHHQEPTMAPNHPNNNDYHLNWVFGSKISTNPTQDLSSNTSTSAAVAAAAATASLPILGSIVSVPSLYSSQHQSNHQTCVSSSSANMSATALLQKAAQVGSTSTDPSSLFLGALGLKGSNNNSGQGQDGNNNKFSGLYGSSLVLTSNITTEQENNPACELSQLPPAKRRHVMLNEESGGGQTRDFLGVGVANHHLPPFINRRLDLI</sequence>
<organism evidence="1 2">
    <name type="scientific">Stylosanthes scabra</name>
    <dbReference type="NCBI Taxonomy" id="79078"/>
    <lineage>
        <taxon>Eukaryota</taxon>
        <taxon>Viridiplantae</taxon>
        <taxon>Streptophyta</taxon>
        <taxon>Embryophyta</taxon>
        <taxon>Tracheophyta</taxon>
        <taxon>Spermatophyta</taxon>
        <taxon>Magnoliopsida</taxon>
        <taxon>eudicotyledons</taxon>
        <taxon>Gunneridae</taxon>
        <taxon>Pentapetalae</taxon>
        <taxon>rosids</taxon>
        <taxon>fabids</taxon>
        <taxon>Fabales</taxon>
        <taxon>Fabaceae</taxon>
        <taxon>Papilionoideae</taxon>
        <taxon>50 kb inversion clade</taxon>
        <taxon>dalbergioids sensu lato</taxon>
        <taxon>Dalbergieae</taxon>
        <taxon>Pterocarpus clade</taxon>
        <taxon>Stylosanthes</taxon>
    </lineage>
</organism>
<accession>A0ABU6UR27</accession>
<evidence type="ECO:0000313" key="1">
    <source>
        <dbReference type="EMBL" id="MED6163786.1"/>
    </source>
</evidence>
<dbReference type="Proteomes" id="UP001341840">
    <property type="component" value="Unassembled WGS sequence"/>
</dbReference>
<protein>
    <submittedName>
        <fullName evidence="1">Uncharacterized protein</fullName>
    </submittedName>
</protein>
<gene>
    <name evidence="1" type="ORF">PIB30_083380</name>
</gene>
<evidence type="ECO:0000313" key="2">
    <source>
        <dbReference type="Proteomes" id="UP001341840"/>
    </source>
</evidence>